<dbReference type="Pfam" id="PF00067">
    <property type="entry name" value="p450"/>
    <property type="match status" value="1"/>
</dbReference>
<dbReference type="InterPro" id="IPR036396">
    <property type="entry name" value="Cyt_P450_sf"/>
</dbReference>
<evidence type="ECO:0000256" key="13">
    <source>
        <dbReference type="ARBA" id="ARBA00047587"/>
    </source>
</evidence>
<reference evidence="22" key="1">
    <citation type="submission" date="2014-03" db="EMBL/GenBank/DDBJ databases">
        <authorList>
            <person name="Casaregola S."/>
        </authorList>
    </citation>
    <scope>NUCLEOTIDE SEQUENCE [LARGE SCALE GENOMIC DNA]</scope>
    <source>
        <strain evidence="22">CLIB 918</strain>
    </source>
</reference>
<comment type="catalytic activity">
    <reaction evidence="18">
        <text>lanosterol + reduced [NADPH--hemoprotein reductase] + O2 = 32-hydroxylanosterol + oxidized [NADPH--hemoprotein reductase] + H2O + H(+)</text>
        <dbReference type="Rhea" id="RHEA:75103"/>
        <dbReference type="Rhea" id="RHEA-COMP:11964"/>
        <dbReference type="Rhea" id="RHEA-COMP:11965"/>
        <dbReference type="ChEBI" id="CHEBI:15377"/>
        <dbReference type="ChEBI" id="CHEBI:15378"/>
        <dbReference type="ChEBI" id="CHEBI:15379"/>
        <dbReference type="ChEBI" id="CHEBI:16521"/>
        <dbReference type="ChEBI" id="CHEBI:57618"/>
        <dbReference type="ChEBI" id="CHEBI:58210"/>
        <dbReference type="ChEBI" id="CHEBI:166806"/>
    </reaction>
    <physiologicalReaction direction="left-to-right" evidence="18">
        <dbReference type="Rhea" id="RHEA:75104"/>
    </physiologicalReaction>
</comment>
<dbReference type="InterPro" id="IPR001128">
    <property type="entry name" value="Cyt_P450"/>
</dbReference>
<dbReference type="GO" id="GO:0008398">
    <property type="term" value="F:sterol 14-demethylase activity"/>
    <property type="evidence" value="ECO:0007669"/>
    <property type="project" value="UniProtKB-EC"/>
</dbReference>
<dbReference type="EMBL" id="CCBN010000005">
    <property type="protein sequence ID" value="CDO53625.1"/>
    <property type="molecule type" value="Genomic_DNA"/>
</dbReference>
<comment type="similarity">
    <text evidence="2">Belongs to the cytochrome P450 family.</text>
</comment>
<protein>
    <recommendedName>
        <fullName evidence="7">sterol 14alpha-demethylase</fullName>
        <ecNumber evidence="7">1.14.14.154</ecNumber>
    </recommendedName>
    <alternativeName>
        <fullName evidence="9">Cytochrome P450 51</fullName>
    </alternativeName>
    <alternativeName>
        <fullName evidence="11">Cytochrome P450-14DM</fullName>
    </alternativeName>
    <alternativeName>
        <fullName evidence="8">Cytochrome P450-LIA1</fullName>
    </alternativeName>
    <alternativeName>
        <fullName evidence="10">Sterol 14-alpha demethylase</fullName>
    </alternativeName>
</protein>
<keyword evidence="4 20" id="KW-0479">Metal-binding</keyword>
<evidence type="ECO:0000256" key="20">
    <source>
        <dbReference type="PIRSR" id="PIRSR602403-1"/>
    </source>
</evidence>
<evidence type="ECO:0000256" key="19">
    <source>
        <dbReference type="ARBA" id="ARBA00049450"/>
    </source>
</evidence>
<evidence type="ECO:0000256" key="2">
    <source>
        <dbReference type="ARBA" id="ARBA00010617"/>
    </source>
</evidence>
<evidence type="ECO:0000313" key="23">
    <source>
        <dbReference type="Proteomes" id="UP000242525"/>
    </source>
</evidence>
<dbReference type="EC" id="1.14.14.154" evidence="7"/>
<comment type="catalytic activity">
    <reaction evidence="12">
        <text>32-hydroxylanosterol + reduced [NADPH--hemoprotein reductase] + O2 = 32-oxolanosterol + oxidized [NADPH--hemoprotein reductase] + 2 H2O + H(+)</text>
        <dbReference type="Rhea" id="RHEA:75107"/>
        <dbReference type="Rhea" id="RHEA-COMP:11964"/>
        <dbReference type="Rhea" id="RHEA-COMP:11965"/>
        <dbReference type="ChEBI" id="CHEBI:15377"/>
        <dbReference type="ChEBI" id="CHEBI:15378"/>
        <dbReference type="ChEBI" id="CHEBI:15379"/>
        <dbReference type="ChEBI" id="CHEBI:57618"/>
        <dbReference type="ChEBI" id="CHEBI:58210"/>
        <dbReference type="ChEBI" id="CHEBI:166681"/>
        <dbReference type="ChEBI" id="CHEBI:166806"/>
    </reaction>
    <physiologicalReaction direction="left-to-right" evidence="12">
        <dbReference type="Rhea" id="RHEA:75108"/>
    </physiologicalReaction>
</comment>
<dbReference type="SUPFAM" id="SSF48264">
    <property type="entry name" value="Cytochrome P450"/>
    <property type="match status" value="1"/>
</dbReference>
<dbReference type="InterPro" id="IPR002403">
    <property type="entry name" value="Cyt_P450_E_grp-IV"/>
</dbReference>
<evidence type="ECO:0000256" key="21">
    <source>
        <dbReference type="SAM" id="Phobius"/>
    </source>
</evidence>
<evidence type="ECO:0000256" key="9">
    <source>
        <dbReference type="ARBA" id="ARBA00042983"/>
    </source>
</evidence>
<dbReference type="InterPro" id="IPR050529">
    <property type="entry name" value="CYP450_sterol_14alpha_dmase"/>
</dbReference>
<evidence type="ECO:0000256" key="1">
    <source>
        <dbReference type="ARBA" id="ARBA00001971"/>
    </source>
</evidence>
<keyword evidence="23" id="KW-1185">Reference proteome</keyword>
<dbReference type="GO" id="GO:0020037">
    <property type="term" value="F:heme binding"/>
    <property type="evidence" value="ECO:0007669"/>
    <property type="project" value="InterPro"/>
</dbReference>
<dbReference type="Gene3D" id="1.10.630.10">
    <property type="entry name" value="Cytochrome P450"/>
    <property type="match status" value="1"/>
</dbReference>
<evidence type="ECO:0000256" key="8">
    <source>
        <dbReference type="ARBA" id="ARBA00042513"/>
    </source>
</evidence>
<evidence type="ECO:0000256" key="11">
    <source>
        <dbReference type="ARBA" id="ARBA00043156"/>
    </source>
</evidence>
<evidence type="ECO:0000256" key="12">
    <source>
        <dbReference type="ARBA" id="ARBA00047379"/>
    </source>
</evidence>
<comment type="cofactor">
    <cofactor evidence="1 20">
        <name>heme</name>
        <dbReference type="ChEBI" id="CHEBI:30413"/>
    </cofactor>
</comment>
<evidence type="ECO:0000256" key="16">
    <source>
        <dbReference type="ARBA" id="ARBA00048479"/>
    </source>
</evidence>
<dbReference type="PANTHER" id="PTHR24304:SF2">
    <property type="entry name" value="24-HYDROXYCHOLESTEROL 7-ALPHA-HYDROXYLASE"/>
    <property type="match status" value="1"/>
</dbReference>
<comment type="catalytic activity">
    <reaction evidence="15">
        <text>a 14alpha-methyl steroid + 3 reduced [NADPH--hemoprotein reductase] + 3 O2 = a Delta(14) steroid + formate + 3 oxidized [NADPH--hemoprotein reductase] + 4 H2O + 4 H(+)</text>
        <dbReference type="Rhea" id="RHEA:54028"/>
        <dbReference type="Rhea" id="RHEA-COMP:11964"/>
        <dbReference type="Rhea" id="RHEA-COMP:11965"/>
        <dbReference type="ChEBI" id="CHEBI:15377"/>
        <dbReference type="ChEBI" id="CHEBI:15378"/>
        <dbReference type="ChEBI" id="CHEBI:15379"/>
        <dbReference type="ChEBI" id="CHEBI:15740"/>
        <dbReference type="ChEBI" id="CHEBI:57618"/>
        <dbReference type="ChEBI" id="CHEBI:58210"/>
        <dbReference type="ChEBI" id="CHEBI:138029"/>
        <dbReference type="ChEBI" id="CHEBI:138031"/>
        <dbReference type="EC" id="1.14.14.154"/>
    </reaction>
    <physiologicalReaction direction="left-to-right" evidence="15">
        <dbReference type="Rhea" id="RHEA:54029"/>
    </physiologicalReaction>
</comment>
<dbReference type="PRINTS" id="PR00465">
    <property type="entry name" value="EP450IV"/>
</dbReference>
<dbReference type="STRING" id="1173061.A0A0J9X8T0"/>
<comment type="caution">
    <text evidence="22">The sequence shown here is derived from an EMBL/GenBank/DDBJ whole genome shotgun (WGS) entry which is preliminary data.</text>
</comment>
<dbReference type="GO" id="GO:0008395">
    <property type="term" value="F:steroid hydroxylase activity"/>
    <property type="evidence" value="ECO:0007669"/>
    <property type="project" value="TreeGrafter"/>
</dbReference>
<feature type="transmembrane region" description="Helical" evidence="21">
    <location>
        <begin position="6"/>
        <end position="25"/>
    </location>
</feature>
<dbReference type="AlphaFoldDB" id="A0A0J9X8T0"/>
<evidence type="ECO:0000313" key="22">
    <source>
        <dbReference type="EMBL" id="CDO53625.1"/>
    </source>
</evidence>
<evidence type="ECO:0000256" key="18">
    <source>
        <dbReference type="ARBA" id="ARBA00049163"/>
    </source>
</evidence>
<dbReference type="Proteomes" id="UP000242525">
    <property type="component" value="Unassembled WGS sequence"/>
</dbReference>
<dbReference type="OrthoDB" id="1470350at2759"/>
<evidence type="ECO:0000256" key="5">
    <source>
        <dbReference type="ARBA" id="ARBA00023004"/>
    </source>
</evidence>
<evidence type="ECO:0000256" key="3">
    <source>
        <dbReference type="ARBA" id="ARBA00022617"/>
    </source>
</evidence>
<organism evidence="22 23">
    <name type="scientific">Geotrichum candidum</name>
    <name type="common">Oospora lactis</name>
    <name type="synonym">Dipodascus geotrichum</name>
    <dbReference type="NCBI Taxonomy" id="1173061"/>
    <lineage>
        <taxon>Eukaryota</taxon>
        <taxon>Fungi</taxon>
        <taxon>Dikarya</taxon>
        <taxon>Ascomycota</taxon>
        <taxon>Saccharomycotina</taxon>
        <taxon>Dipodascomycetes</taxon>
        <taxon>Dipodascales</taxon>
        <taxon>Dipodascaceae</taxon>
        <taxon>Geotrichum</taxon>
    </lineage>
</organism>
<comment type="pathway">
    <text evidence="6">Steroid biosynthesis; zymosterol biosynthesis; zymosterol from lanosterol: step 1/6.</text>
</comment>
<evidence type="ECO:0000256" key="7">
    <source>
        <dbReference type="ARBA" id="ARBA00038974"/>
    </source>
</evidence>
<accession>A0A0J9X8T0</accession>
<evidence type="ECO:0000256" key="14">
    <source>
        <dbReference type="ARBA" id="ARBA00047670"/>
    </source>
</evidence>
<sequence length="495" mass="56897">MVLFEQLALGNLTALGVCFVLLVLVNSIQWKKPSKLDVPLADEGIPLLGHTISFLQDACSLCFKMKDKYGSIYALKIGRTRFNILTDTVSGINFFYRNEKTFIAEYFHHRFNKYVALWSDKFNSELEFRELLRSNSSKILKSANVMEDLLNRFRTRYTEQLDDLLPDYKEQEIDLYTFCKSTMFNSSCNAVFGRDFPCEAMSKDYARFEQSISCFIKGYPRLIDRDGFQARENVHKYLKTYLADPTAVSRASQLVISHMNSFEQKPEVNDLDNKASYFMGILFASASNVVPAAFWIVAHTLATPGMKEKVRAIIAENYDADSDTFNWEPLFANENLKSLISETLRLHSNITNARLVSEDTEMVIGPNKEKKVVKKGEILLLVSDLVHWDPAVYPEPDKWIAERFLPENAGKLILAEKEWKTYVPWGGGLHMCSGRFFAMNEMVVQLTLMLWYFDITLHEEIPRAYIKERFGLGVAHPTKEMKATIVRREKSALRA</sequence>
<gene>
    <name evidence="22" type="ORF">BN980_GECA05s04652g</name>
</gene>
<comment type="catalytic activity">
    <reaction evidence="13">
        <text>a 14alpha-hydroxymethyl steroid + reduced [NADPH--hemoprotein reductase] + O2 = a 14alpha-formyl steroid + oxidized [NADPH--hemoprotein reductase] + 2 H2O + H(+)</text>
        <dbReference type="Rhea" id="RHEA:68064"/>
        <dbReference type="Rhea" id="RHEA-COMP:11964"/>
        <dbReference type="Rhea" id="RHEA-COMP:11965"/>
        <dbReference type="ChEBI" id="CHEBI:15377"/>
        <dbReference type="ChEBI" id="CHEBI:15378"/>
        <dbReference type="ChEBI" id="CHEBI:15379"/>
        <dbReference type="ChEBI" id="CHEBI:57618"/>
        <dbReference type="ChEBI" id="CHEBI:58210"/>
        <dbReference type="ChEBI" id="CHEBI:176901"/>
        <dbReference type="ChEBI" id="CHEBI:176902"/>
    </reaction>
    <physiologicalReaction direction="left-to-right" evidence="13">
        <dbReference type="Rhea" id="RHEA:68065"/>
    </physiologicalReaction>
</comment>
<keyword evidence="3 20" id="KW-0349">Heme</keyword>
<dbReference type="PANTHER" id="PTHR24304">
    <property type="entry name" value="CYTOCHROME P450 FAMILY 7"/>
    <property type="match status" value="1"/>
</dbReference>
<keyword evidence="21" id="KW-1133">Transmembrane helix</keyword>
<feature type="binding site" description="axial binding residue" evidence="20">
    <location>
        <position position="432"/>
    </location>
    <ligand>
        <name>heme</name>
        <dbReference type="ChEBI" id="CHEBI:30413"/>
    </ligand>
    <ligandPart>
        <name>Fe</name>
        <dbReference type="ChEBI" id="CHEBI:18248"/>
    </ligandPart>
</feature>
<proteinExistence type="inferred from homology"/>
<evidence type="ECO:0000256" key="10">
    <source>
        <dbReference type="ARBA" id="ARBA00043106"/>
    </source>
</evidence>
<keyword evidence="21" id="KW-0472">Membrane</keyword>
<keyword evidence="5 20" id="KW-0408">Iron</keyword>
<comment type="catalytic activity">
    <reaction evidence="14">
        <text>lanosterol + 3 reduced [NADPH--hemoprotein reductase] + 3 O2 = 4,4-dimethyl-5alpha-cholesta-8,14,24-trien-3beta-ol + formate + 3 oxidized [NADPH--hemoprotein reductase] + 4 H2O + 4 H(+)</text>
        <dbReference type="Rhea" id="RHEA:25286"/>
        <dbReference type="Rhea" id="RHEA-COMP:11964"/>
        <dbReference type="Rhea" id="RHEA-COMP:11965"/>
        <dbReference type="ChEBI" id="CHEBI:15377"/>
        <dbReference type="ChEBI" id="CHEBI:15378"/>
        <dbReference type="ChEBI" id="CHEBI:15379"/>
        <dbReference type="ChEBI" id="CHEBI:15740"/>
        <dbReference type="ChEBI" id="CHEBI:16521"/>
        <dbReference type="ChEBI" id="CHEBI:17813"/>
        <dbReference type="ChEBI" id="CHEBI:57618"/>
        <dbReference type="ChEBI" id="CHEBI:58210"/>
        <dbReference type="EC" id="1.14.14.154"/>
    </reaction>
    <physiologicalReaction direction="left-to-right" evidence="14">
        <dbReference type="Rhea" id="RHEA:25287"/>
    </physiologicalReaction>
</comment>
<comment type="catalytic activity">
    <reaction evidence="19">
        <text>a 14alpha-formyl steroid + reduced [NADPH--hemoprotein reductase] + O2 = a Delta(14) steroid + formate + oxidized [NADPH--hemoprotein reductase] + H2O + 2 H(+)</text>
        <dbReference type="Rhea" id="RHEA:68068"/>
        <dbReference type="Rhea" id="RHEA-COMP:11964"/>
        <dbReference type="Rhea" id="RHEA-COMP:11965"/>
        <dbReference type="ChEBI" id="CHEBI:15377"/>
        <dbReference type="ChEBI" id="CHEBI:15378"/>
        <dbReference type="ChEBI" id="CHEBI:15379"/>
        <dbReference type="ChEBI" id="CHEBI:15740"/>
        <dbReference type="ChEBI" id="CHEBI:57618"/>
        <dbReference type="ChEBI" id="CHEBI:58210"/>
        <dbReference type="ChEBI" id="CHEBI:138031"/>
        <dbReference type="ChEBI" id="CHEBI:176902"/>
    </reaction>
    <physiologicalReaction direction="left-to-right" evidence="19">
        <dbReference type="Rhea" id="RHEA:68069"/>
    </physiologicalReaction>
</comment>
<evidence type="ECO:0000256" key="4">
    <source>
        <dbReference type="ARBA" id="ARBA00022723"/>
    </source>
</evidence>
<name>A0A0J9X8T0_GEOCN</name>
<comment type="catalytic activity">
    <reaction evidence="17">
        <text>a 14alpha-methyl steroid + reduced [NADPH--hemoprotein reductase] + O2 = a 14alpha-hydroxymethyl steroid + oxidized [NADPH--hemoprotein reductase] + H2O + H(+)</text>
        <dbReference type="Rhea" id="RHEA:68060"/>
        <dbReference type="Rhea" id="RHEA-COMP:11964"/>
        <dbReference type="Rhea" id="RHEA-COMP:11965"/>
        <dbReference type="ChEBI" id="CHEBI:15377"/>
        <dbReference type="ChEBI" id="CHEBI:15378"/>
        <dbReference type="ChEBI" id="CHEBI:15379"/>
        <dbReference type="ChEBI" id="CHEBI:57618"/>
        <dbReference type="ChEBI" id="CHEBI:58210"/>
        <dbReference type="ChEBI" id="CHEBI:138029"/>
        <dbReference type="ChEBI" id="CHEBI:176901"/>
    </reaction>
    <physiologicalReaction direction="left-to-right" evidence="17">
        <dbReference type="Rhea" id="RHEA:68061"/>
    </physiologicalReaction>
</comment>
<dbReference type="GO" id="GO:0005506">
    <property type="term" value="F:iron ion binding"/>
    <property type="evidence" value="ECO:0007669"/>
    <property type="project" value="InterPro"/>
</dbReference>
<comment type="catalytic activity">
    <reaction evidence="16">
        <text>32-oxolanosterol + reduced [NADPH--hemoprotein reductase] + O2 = 4,4-dimethyl-5alpha-cholesta-8,14,24-trien-3beta-ol + formate + oxidized [NADPH--hemoprotein reductase] + H2O + 2 H(+)</text>
        <dbReference type="Rhea" id="RHEA:75111"/>
        <dbReference type="Rhea" id="RHEA-COMP:11964"/>
        <dbReference type="Rhea" id="RHEA-COMP:11965"/>
        <dbReference type="ChEBI" id="CHEBI:15377"/>
        <dbReference type="ChEBI" id="CHEBI:15378"/>
        <dbReference type="ChEBI" id="CHEBI:15379"/>
        <dbReference type="ChEBI" id="CHEBI:15740"/>
        <dbReference type="ChEBI" id="CHEBI:17813"/>
        <dbReference type="ChEBI" id="CHEBI:57618"/>
        <dbReference type="ChEBI" id="CHEBI:58210"/>
        <dbReference type="ChEBI" id="CHEBI:166681"/>
    </reaction>
    <physiologicalReaction direction="left-to-right" evidence="16">
        <dbReference type="Rhea" id="RHEA:75112"/>
    </physiologicalReaction>
</comment>
<evidence type="ECO:0000256" key="15">
    <source>
        <dbReference type="ARBA" id="ARBA00047702"/>
    </source>
</evidence>
<evidence type="ECO:0000256" key="17">
    <source>
        <dbReference type="ARBA" id="ARBA00048866"/>
    </source>
</evidence>
<keyword evidence="21" id="KW-0812">Transmembrane</keyword>
<evidence type="ECO:0000256" key="6">
    <source>
        <dbReference type="ARBA" id="ARBA00037887"/>
    </source>
</evidence>